<organism evidence="2 3">
    <name type="scientific">Reticulomyxa filosa</name>
    <dbReference type="NCBI Taxonomy" id="46433"/>
    <lineage>
        <taxon>Eukaryota</taxon>
        <taxon>Sar</taxon>
        <taxon>Rhizaria</taxon>
        <taxon>Retaria</taxon>
        <taxon>Foraminifera</taxon>
        <taxon>Monothalamids</taxon>
        <taxon>Reticulomyxidae</taxon>
        <taxon>Reticulomyxa</taxon>
    </lineage>
</organism>
<name>X6NBG6_RETFI</name>
<reference evidence="2 3" key="1">
    <citation type="journal article" date="2013" name="Curr. Biol.">
        <title>The Genome of the Foraminiferan Reticulomyxa filosa.</title>
        <authorList>
            <person name="Glockner G."/>
            <person name="Hulsmann N."/>
            <person name="Schleicher M."/>
            <person name="Noegel A.A."/>
            <person name="Eichinger L."/>
            <person name="Gallinger C."/>
            <person name="Pawlowski J."/>
            <person name="Sierra R."/>
            <person name="Euteneuer U."/>
            <person name="Pillet L."/>
            <person name="Moustafa A."/>
            <person name="Platzer M."/>
            <person name="Groth M."/>
            <person name="Szafranski K."/>
            <person name="Schliwa M."/>
        </authorList>
    </citation>
    <scope>NUCLEOTIDE SEQUENCE [LARGE SCALE GENOMIC DNA]</scope>
</reference>
<accession>X6NBG6</accession>
<proteinExistence type="predicted"/>
<dbReference type="EMBL" id="ASPP01009798">
    <property type="protein sequence ID" value="ETO23635.1"/>
    <property type="molecule type" value="Genomic_DNA"/>
</dbReference>
<feature type="compositionally biased region" description="Basic residues" evidence="1">
    <location>
        <begin position="146"/>
        <end position="158"/>
    </location>
</feature>
<sequence>MFLMVSCVFEVFERKISYEMTIFFFFCNNEKNSELRTKQIKTQHSSQIKKKQNKTNVTAKSVSLLSKTKMNMGIITDTKAKGQKLKLTFKSAKKGPLNKSNFFVFFCFEKRQVQTNGKGHKKVSITWMKAQVANTDLGSEQLKAQKQQKGKTKTLPRRQQKERELKIGNVDADMDMDMNEPMAIQTNEEEEEINITKNKWNFNFSHELFDDSNTMGLEKDNGNDEFSSGLFPWDFNAVHSHHKASRYSLAHDNAQRQKHKHKHGQKHSVDGDTSMFKDVKEILFKEGCLFIFLSLSFIYIHIHI</sequence>
<protein>
    <submittedName>
        <fullName evidence="2">Uncharacterized protein</fullName>
    </submittedName>
</protein>
<comment type="caution">
    <text evidence="2">The sequence shown here is derived from an EMBL/GenBank/DDBJ whole genome shotgun (WGS) entry which is preliminary data.</text>
</comment>
<dbReference type="AlphaFoldDB" id="X6NBG6"/>
<dbReference type="Proteomes" id="UP000023152">
    <property type="component" value="Unassembled WGS sequence"/>
</dbReference>
<feature type="region of interest" description="Disordered" evidence="1">
    <location>
        <begin position="139"/>
        <end position="162"/>
    </location>
</feature>
<keyword evidence="3" id="KW-1185">Reference proteome</keyword>
<evidence type="ECO:0000313" key="2">
    <source>
        <dbReference type="EMBL" id="ETO23635.1"/>
    </source>
</evidence>
<evidence type="ECO:0000256" key="1">
    <source>
        <dbReference type="SAM" id="MobiDB-lite"/>
    </source>
</evidence>
<gene>
    <name evidence="2" type="ORF">RFI_13546</name>
</gene>
<evidence type="ECO:0000313" key="3">
    <source>
        <dbReference type="Proteomes" id="UP000023152"/>
    </source>
</evidence>